<keyword evidence="2" id="KW-1133">Transmembrane helix</keyword>
<keyword evidence="2" id="KW-0812">Transmembrane</keyword>
<proteinExistence type="predicted"/>
<dbReference type="Gene3D" id="2.30.30.830">
    <property type="match status" value="1"/>
</dbReference>
<keyword evidence="2" id="KW-0472">Membrane</keyword>
<dbReference type="Gene3D" id="2.30.42.10">
    <property type="match status" value="1"/>
</dbReference>
<comment type="caution">
    <text evidence="3">The sequence shown here is derived from an EMBL/GenBank/DDBJ whole genome shotgun (WGS) entry which is preliminary data.</text>
</comment>
<feature type="compositionally biased region" description="Basic and acidic residues" evidence="1">
    <location>
        <begin position="120"/>
        <end position="134"/>
    </location>
</feature>
<dbReference type="SUPFAM" id="SSF50156">
    <property type="entry name" value="PDZ domain-like"/>
    <property type="match status" value="1"/>
</dbReference>
<evidence type="ECO:0000256" key="1">
    <source>
        <dbReference type="SAM" id="MobiDB-lite"/>
    </source>
</evidence>
<gene>
    <name evidence="3" type="ORF">LCGC14_0824830</name>
</gene>
<organism evidence="3">
    <name type="scientific">marine sediment metagenome</name>
    <dbReference type="NCBI Taxonomy" id="412755"/>
    <lineage>
        <taxon>unclassified sequences</taxon>
        <taxon>metagenomes</taxon>
        <taxon>ecological metagenomes</taxon>
    </lineage>
</organism>
<evidence type="ECO:0000256" key="2">
    <source>
        <dbReference type="SAM" id="Phobius"/>
    </source>
</evidence>
<dbReference type="EMBL" id="LAZR01002336">
    <property type="protein sequence ID" value="KKN31359.1"/>
    <property type="molecule type" value="Genomic_DNA"/>
</dbReference>
<dbReference type="InterPro" id="IPR036034">
    <property type="entry name" value="PDZ_sf"/>
</dbReference>
<name>A0A0F9PMH2_9ZZZZ</name>
<dbReference type="AlphaFoldDB" id="A0A0F9PMH2"/>
<feature type="region of interest" description="Disordered" evidence="1">
    <location>
        <begin position="116"/>
        <end position="139"/>
    </location>
</feature>
<evidence type="ECO:0000313" key="3">
    <source>
        <dbReference type="EMBL" id="KKN31359.1"/>
    </source>
</evidence>
<accession>A0A0F9PMH2</accession>
<protein>
    <submittedName>
        <fullName evidence="3">Uncharacterized protein</fullName>
    </submittedName>
</protein>
<sequence>MNLFKKISFWIIFLLLFEFMFFISISFSSQGISASNEQEIRLPSLVLIGVVVSTNASSSVATLQNKQSGKTDIIKIGEKILDFTLHQVFYNRVILKKGERSFQLILGKGRMIKAVKPAQKKPDEAQLPGPKDEPTGGPGLDANIIRKEFNRSEIEKRLEKEWAEIIEKTKFVPNMVKGNISGFKILNFPENTILTEIGIVKNDIIKEINGAELNNVAMMFDLFDRFKNDSQFNVSILRGGKLLRIFYLLK</sequence>
<feature type="transmembrane region" description="Helical" evidence="2">
    <location>
        <begin position="7"/>
        <end position="28"/>
    </location>
</feature>
<reference evidence="3" key="1">
    <citation type="journal article" date="2015" name="Nature">
        <title>Complex archaea that bridge the gap between prokaryotes and eukaryotes.</title>
        <authorList>
            <person name="Spang A."/>
            <person name="Saw J.H."/>
            <person name="Jorgensen S.L."/>
            <person name="Zaremba-Niedzwiedzka K."/>
            <person name="Martijn J."/>
            <person name="Lind A.E."/>
            <person name="van Eijk R."/>
            <person name="Schleper C."/>
            <person name="Guy L."/>
            <person name="Ettema T.J."/>
        </authorList>
    </citation>
    <scope>NUCLEOTIDE SEQUENCE</scope>
</reference>